<protein>
    <submittedName>
        <fullName evidence="1">Uncharacterized protein</fullName>
    </submittedName>
</protein>
<proteinExistence type="predicted"/>
<name>A0A6A5TCM5_9PLEO</name>
<sequence length="135" mass="15361">MGPSKPPWHRLVCMHQRIPLTCVGAAVTASFHPIPPCYICICRYSFDDGRMDGKGNDAAVDKEDLARFRKKGDGRRRAWSCAENRNARDMNFAKEDWPKLRKTAVERIASSGEDWEEEVKMGNYALGVDIENQMN</sequence>
<evidence type="ECO:0000313" key="1">
    <source>
        <dbReference type="EMBL" id="KAF1950038.1"/>
    </source>
</evidence>
<dbReference type="AlphaFoldDB" id="A0A6A5TCM5"/>
<organism evidence="1 2">
    <name type="scientific">Byssothecium circinans</name>
    <dbReference type="NCBI Taxonomy" id="147558"/>
    <lineage>
        <taxon>Eukaryota</taxon>
        <taxon>Fungi</taxon>
        <taxon>Dikarya</taxon>
        <taxon>Ascomycota</taxon>
        <taxon>Pezizomycotina</taxon>
        <taxon>Dothideomycetes</taxon>
        <taxon>Pleosporomycetidae</taxon>
        <taxon>Pleosporales</taxon>
        <taxon>Massarineae</taxon>
        <taxon>Massarinaceae</taxon>
        <taxon>Byssothecium</taxon>
    </lineage>
</organism>
<keyword evidence="2" id="KW-1185">Reference proteome</keyword>
<dbReference type="EMBL" id="ML977029">
    <property type="protein sequence ID" value="KAF1950038.1"/>
    <property type="molecule type" value="Genomic_DNA"/>
</dbReference>
<gene>
    <name evidence="1" type="ORF">CC80DRAFT_247869</name>
</gene>
<evidence type="ECO:0000313" key="2">
    <source>
        <dbReference type="Proteomes" id="UP000800035"/>
    </source>
</evidence>
<accession>A0A6A5TCM5</accession>
<dbReference type="Proteomes" id="UP000800035">
    <property type="component" value="Unassembled WGS sequence"/>
</dbReference>
<reference evidence="1" key="1">
    <citation type="journal article" date="2020" name="Stud. Mycol.">
        <title>101 Dothideomycetes genomes: a test case for predicting lifestyles and emergence of pathogens.</title>
        <authorList>
            <person name="Haridas S."/>
            <person name="Albert R."/>
            <person name="Binder M."/>
            <person name="Bloem J."/>
            <person name="Labutti K."/>
            <person name="Salamov A."/>
            <person name="Andreopoulos B."/>
            <person name="Baker S."/>
            <person name="Barry K."/>
            <person name="Bills G."/>
            <person name="Bluhm B."/>
            <person name="Cannon C."/>
            <person name="Castanera R."/>
            <person name="Culley D."/>
            <person name="Daum C."/>
            <person name="Ezra D."/>
            <person name="Gonzalez J."/>
            <person name="Henrissat B."/>
            <person name="Kuo A."/>
            <person name="Liang C."/>
            <person name="Lipzen A."/>
            <person name="Lutzoni F."/>
            <person name="Magnuson J."/>
            <person name="Mondo S."/>
            <person name="Nolan M."/>
            <person name="Ohm R."/>
            <person name="Pangilinan J."/>
            <person name="Park H.-J."/>
            <person name="Ramirez L."/>
            <person name="Alfaro M."/>
            <person name="Sun H."/>
            <person name="Tritt A."/>
            <person name="Yoshinaga Y."/>
            <person name="Zwiers L.-H."/>
            <person name="Turgeon B."/>
            <person name="Goodwin S."/>
            <person name="Spatafora J."/>
            <person name="Crous P."/>
            <person name="Grigoriev I."/>
        </authorList>
    </citation>
    <scope>NUCLEOTIDE SEQUENCE</scope>
    <source>
        <strain evidence="1">CBS 675.92</strain>
    </source>
</reference>